<accession>A0A061RE26</accession>
<dbReference type="AlphaFoldDB" id="A0A061RE26"/>
<organism evidence="1">
    <name type="scientific">Tetraselmis sp. GSL018</name>
    <dbReference type="NCBI Taxonomy" id="582737"/>
    <lineage>
        <taxon>Eukaryota</taxon>
        <taxon>Viridiplantae</taxon>
        <taxon>Chlorophyta</taxon>
        <taxon>core chlorophytes</taxon>
        <taxon>Chlorodendrophyceae</taxon>
        <taxon>Chlorodendrales</taxon>
        <taxon>Chlorodendraceae</taxon>
        <taxon>Tetraselmis</taxon>
    </lineage>
</organism>
<sequence length="133" mass="14803">KTGPELGSKNRKFATSLGHRADICRNKVSAEDFSDYLPIGGLHSFPGFSPNISTAFAISVHDKNTALGAERIVRWLYAELHSFIFHVDANSPEEIFCYLHGKYGHLPNIHFAPRIASAWGTWGIVQSERTGLY</sequence>
<proteinExistence type="predicted"/>
<dbReference type="EMBL" id="GBEZ01015998">
    <property type="protein sequence ID" value="JAC70213.1"/>
    <property type="molecule type" value="Transcribed_RNA"/>
</dbReference>
<feature type="non-terminal residue" evidence="1">
    <location>
        <position position="1"/>
    </location>
</feature>
<protein>
    <submittedName>
        <fullName evidence="1">Uncharacterized protein</fullName>
    </submittedName>
</protein>
<reference evidence="1" key="1">
    <citation type="submission" date="2014-05" db="EMBL/GenBank/DDBJ databases">
        <title>The transcriptome of the halophilic microalga Tetraselmis sp. GSL018 isolated from the Great Salt Lake, Utah.</title>
        <authorList>
            <person name="Jinkerson R.E."/>
            <person name="D'Adamo S."/>
            <person name="Posewitz M.C."/>
        </authorList>
    </citation>
    <scope>NUCLEOTIDE SEQUENCE</scope>
    <source>
        <strain evidence="1">GSL018</strain>
    </source>
</reference>
<gene>
    <name evidence="1" type="ORF">TSPGSL018_4649</name>
</gene>
<evidence type="ECO:0000313" key="1">
    <source>
        <dbReference type="EMBL" id="JAC70213.1"/>
    </source>
</evidence>
<name>A0A061RE26_9CHLO</name>